<reference evidence="5 6" key="1">
    <citation type="submission" date="2020-07" db="EMBL/GenBank/DDBJ databases">
        <title>Taxonomic revisions and descriptions of new bacterial species based on genomic comparisons in the high-G+C-content subgroup of the family Alcaligenaceae.</title>
        <authorList>
            <person name="Szabo A."/>
            <person name="Felfoldi T."/>
        </authorList>
    </citation>
    <scope>NUCLEOTIDE SEQUENCE [LARGE SCALE GENOMIC DNA]</scope>
    <source>
        <strain evidence="5 6">DSM 25264</strain>
    </source>
</reference>
<evidence type="ECO:0000259" key="4">
    <source>
        <dbReference type="PROSITE" id="PS50949"/>
    </source>
</evidence>
<feature type="domain" description="HTH gntR-type" evidence="4">
    <location>
        <begin position="26"/>
        <end position="94"/>
    </location>
</feature>
<comment type="caution">
    <text evidence="5">The sequence shown here is derived from an EMBL/GenBank/DDBJ whole genome shotgun (WGS) entry which is preliminary data.</text>
</comment>
<dbReference type="RefSeq" id="WP_129968470.1">
    <property type="nucleotide sequence ID" value="NZ_JACCEW010000002.1"/>
</dbReference>
<dbReference type="Gene3D" id="1.10.10.10">
    <property type="entry name" value="Winged helix-like DNA-binding domain superfamily/Winged helix DNA-binding domain"/>
    <property type="match status" value="1"/>
</dbReference>
<dbReference type="Pfam" id="PF07702">
    <property type="entry name" value="UTRA"/>
    <property type="match status" value="1"/>
</dbReference>
<evidence type="ECO:0000256" key="2">
    <source>
        <dbReference type="ARBA" id="ARBA00023125"/>
    </source>
</evidence>
<dbReference type="InterPro" id="IPR036390">
    <property type="entry name" value="WH_DNA-bd_sf"/>
</dbReference>
<dbReference type="PANTHER" id="PTHR44846">
    <property type="entry name" value="MANNOSYL-D-GLYCERATE TRANSPORT/METABOLISM SYSTEM REPRESSOR MNGR-RELATED"/>
    <property type="match status" value="1"/>
</dbReference>
<dbReference type="InterPro" id="IPR050679">
    <property type="entry name" value="Bact_HTH_transcr_reg"/>
</dbReference>
<organism evidence="5 6">
    <name type="scientific">Allopusillimonas soli</name>
    <dbReference type="NCBI Taxonomy" id="659016"/>
    <lineage>
        <taxon>Bacteria</taxon>
        <taxon>Pseudomonadati</taxon>
        <taxon>Pseudomonadota</taxon>
        <taxon>Betaproteobacteria</taxon>
        <taxon>Burkholderiales</taxon>
        <taxon>Alcaligenaceae</taxon>
        <taxon>Allopusillimonas</taxon>
    </lineage>
</organism>
<keyword evidence="3" id="KW-0804">Transcription</keyword>
<dbReference type="OrthoDB" id="9808698at2"/>
<evidence type="ECO:0000313" key="6">
    <source>
        <dbReference type="Proteomes" id="UP000580517"/>
    </source>
</evidence>
<dbReference type="Gene3D" id="3.40.1410.10">
    <property type="entry name" value="Chorismate lyase-like"/>
    <property type="match status" value="1"/>
</dbReference>
<dbReference type="PROSITE" id="PS50949">
    <property type="entry name" value="HTH_GNTR"/>
    <property type="match status" value="1"/>
</dbReference>
<dbReference type="SMART" id="SM00345">
    <property type="entry name" value="HTH_GNTR"/>
    <property type="match status" value="1"/>
</dbReference>
<accession>A0A853F9M5</accession>
<dbReference type="CDD" id="cd07377">
    <property type="entry name" value="WHTH_GntR"/>
    <property type="match status" value="1"/>
</dbReference>
<dbReference type="InterPro" id="IPR000524">
    <property type="entry name" value="Tscrpt_reg_HTH_GntR"/>
</dbReference>
<dbReference type="InterPro" id="IPR011663">
    <property type="entry name" value="UTRA"/>
</dbReference>
<keyword evidence="1" id="KW-0805">Transcription regulation</keyword>
<sequence>MSQQSPQLSSASTISRYFHRLAPLGLSKHAQLRQSIIHALEDGELQFEDKLPPERELGDMLSISLGTAQKALSGLAAEGYVVRKQGIGTFVGQARSAIQKAWHYRFTDPHTGQHLPVFAHFLRRGIVGTGPWVDHLGPDPAGYIRIDRLISIDERFNCYSELYLPASPFQPMLDIPEERLEDINLKEILDAECGYPTTEAKGAARVVQLDARLGAIMKLPEGSWALRINILGKARRQAISYQKMFVPPTDCELDMDFIGSS</sequence>
<dbReference type="SUPFAM" id="SSF46785">
    <property type="entry name" value="Winged helix' DNA-binding domain"/>
    <property type="match status" value="1"/>
</dbReference>
<evidence type="ECO:0000313" key="5">
    <source>
        <dbReference type="EMBL" id="NYT36498.1"/>
    </source>
</evidence>
<dbReference type="Pfam" id="PF00392">
    <property type="entry name" value="GntR"/>
    <property type="match status" value="1"/>
</dbReference>
<gene>
    <name evidence="5" type="ORF">H0A68_06400</name>
</gene>
<dbReference type="GO" id="GO:0003700">
    <property type="term" value="F:DNA-binding transcription factor activity"/>
    <property type="evidence" value="ECO:0007669"/>
    <property type="project" value="InterPro"/>
</dbReference>
<name>A0A853F9M5_9BURK</name>
<keyword evidence="6" id="KW-1185">Reference proteome</keyword>
<keyword evidence="2" id="KW-0238">DNA-binding</keyword>
<dbReference type="InterPro" id="IPR036388">
    <property type="entry name" value="WH-like_DNA-bd_sf"/>
</dbReference>
<dbReference type="GO" id="GO:0003677">
    <property type="term" value="F:DNA binding"/>
    <property type="evidence" value="ECO:0007669"/>
    <property type="project" value="UniProtKB-KW"/>
</dbReference>
<dbReference type="InterPro" id="IPR028978">
    <property type="entry name" value="Chorismate_lyase_/UTRA_dom_sf"/>
</dbReference>
<dbReference type="AlphaFoldDB" id="A0A853F9M5"/>
<proteinExistence type="predicted"/>
<dbReference type="EMBL" id="JACCEW010000002">
    <property type="protein sequence ID" value="NYT36498.1"/>
    <property type="molecule type" value="Genomic_DNA"/>
</dbReference>
<evidence type="ECO:0000256" key="3">
    <source>
        <dbReference type="ARBA" id="ARBA00023163"/>
    </source>
</evidence>
<dbReference type="SUPFAM" id="SSF64288">
    <property type="entry name" value="Chorismate lyase-like"/>
    <property type="match status" value="1"/>
</dbReference>
<dbReference type="GO" id="GO:0045892">
    <property type="term" value="P:negative regulation of DNA-templated transcription"/>
    <property type="evidence" value="ECO:0007669"/>
    <property type="project" value="TreeGrafter"/>
</dbReference>
<evidence type="ECO:0000256" key="1">
    <source>
        <dbReference type="ARBA" id="ARBA00023015"/>
    </source>
</evidence>
<protein>
    <submittedName>
        <fullName evidence="5">GntR family transcriptional regulator</fullName>
    </submittedName>
</protein>
<dbReference type="PANTHER" id="PTHR44846:SF1">
    <property type="entry name" value="MANNOSYL-D-GLYCERATE TRANSPORT_METABOLISM SYSTEM REPRESSOR MNGR-RELATED"/>
    <property type="match status" value="1"/>
</dbReference>
<dbReference type="Proteomes" id="UP000580517">
    <property type="component" value="Unassembled WGS sequence"/>
</dbReference>